<gene>
    <name evidence="1" type="ORF">Godav_024974</name>
</gene>
<feature type="non-terminal residue" evidence="1">
    <location>
        <position position="1"/>
    </location>
</feature>
<keyword evidence="2" id="KW-1185">Reference proteome</keyword>
<evidence type="ECO:0000313" key="2">
    <source>
        <dbReference type="Proteomes" id="UP000593561"/>
    </source>
</evidence>
<dbReference type="AlphaFoldDB" id="A0A7J8TAW3"/>
<reference evidence="1 2" key="1">
    <citation type="journal article" date="2019" name="Genome Biol. Evol.">
        <title>Insights into the evolution of the New World diploid cottons (Gossypium, subgenus Houzingenia) based on genome sequencing.</title>
        <authorList>
            <person name="Grover C.E."/>
            <person name="Arick M.A. 2nd"/>
            <person name="Thrash A."/>
            <person name="Conover J.L."/>
            <person name="Sanders W.S."/>
            <person name="Peterson D.G."/>
            <person name="Frelichowski J.E."/>
            <person name="Scheffler J.A."/>
            <person name="Scheffler B.E."/>
            <person name="Wendel J.F."/>
        </authorList>
    </citation>
    <scope>NUCLEOTIDE SEQUENCE [LARGE SCALE GENOMIC DNA]</scope>
    <source>
        <strain evidence="1">27</strain>
        <tissue evidence="1">Leaf</tissue>
    </source>
</reference>
<organism evidence="1 2">
    <name type="scientific">Gossypium davidsonii</name>
    <name type="common">Davidson's cotton</name>
    <name type="synonym">Gossypium klotzschianum subsp. davidsonii</name>
    <dbReference type="NCBI Taxonomy" id="34287"/>
    <lineage>
        <taxon>Eukaryota</taxon>
        <taxon>Viridiplantae</taxon>
        <taxon>Streptophyta</taxon>
        <taxon>Embryophyta</taxon>
        <taxon>Tracheophyta</taxon>
        <taxon>Spermatophyta</taxon>
        <taxon>Magnoliopsida</taxon>
        <taxon>eudicotyledons</taxon>
        <taxon>Gunneridae</taxon>
        <taxon>Pentapetalae</taxon>
        <taxon>rosids</taxon>
        <taxon>malvids</taxon>
        <taxon>Malvales</taxon>
        <taxon>Malvaceae</taxon>
        <taxon>Malvoideae</taxon>
        <taxon>Gossypium</taxon>
    </lineage>
</organism>
<protein>
    <submittedName>
        <fullName evidence="1">Uncharacterized protein</fullName>
    </submittedName>
</protein>
<sequence>GGSIRVVVEDSIWRDPDSGWVKYNVDALVQGEGKLTDKVGVLIESDAVYAVKWCSDDTARPWDLAGSFGNVKSCDVLRETNIMADS</sequence>
<evidence type="ECO:0000313" key="1">
    <source>
        <dbReference type="EMBL" id="MBA0635335.1"/>
    </source>
</evidence>
<dbReference type="Proteomes" id="UP000593561">
    <property type="component" value="Unassembled WGS sequence"/>
</dbReference>
<dbReference type="EMBL" id="JABFAC010241537">
    <property type="protein sequence ID" value="MBA0635335.1"/>
    <property type="molecule type" value="Genomic_DNA"/>
</dbReference>
<proteinExistence type="predicted"/>
<comment type="caution">
    <text evidence="1">The sequence shown here is derived from an EMBL/GenBank/DDBJ whole genome shotgun (WGS) entry which is preliminary data.</text>
</comment>
<name>A0A7J8TAW3_GOSDV</name>
<accession>A0A7J8TAW3</accession>